<proteinExistence type="predicted"/>
<dbReference type="Proteomes" id="UP001060215">
    <property type="component" value="Chromosome 9"/>
</dbReference>
<protein>
    <submittedName>
        <fullName evidence="1">Uncharacterized protein</fullName>
    </submittedName>
</protein>
<reference evidence="1 2" key="1">
    <citation type="journal article" date="2022" name="Plant J.">
        <title>Chromosome-level genome of Camellia lanceoleosa provides a valuable resource for understanding genome evolution and self-incompatibility.</title>
        <authorList>
            <person name="Gong W."/>
            <person name="Xiao S."/>
            <person name="Wang L."/>
            <person name="Liao Z."/>
            <person name="Chang Y."/>
            <person name="Mo W."/>
            <person name="Hu G."/>
            <person name="Li W."/>
            <person name="Zhao G."/>
            <person name="Zhu H."/>
            <person name="Hu X."/>
            <person name="Ji K."/>
            <person name="Xiang X."/>
            <person name="Song Q."/>
            <person name="Yuan D."/>
            <person name="Jin S."/>
            <person name="Zhang L."/>
        </authorList>
    </citation>
    <scope>NUCLEOTIDE SEQUENCE [LARGE SCALE GENOMIC DNA]</scope>
    <source>
        <strain evidence="1">SQ_2022a</strain>
    </source>
</reference>
<comment type="caution">
    <text evidence="1">The sequence shown here is derived from an EMBL/GenBank/DDBJ whole genome shotgun (WGS) entry which is preliminary data.</text>
</comment>
<dbReference type="EMBL" id="CM045766">
    <property type="protein sequence ID" value="KAI8004978.1"/>
    <property type="molecule type" value="Genomic_DNA"/>
</dbReference>
<name>A0ACC0GWQ2_9ERIC</name>
<accession>A0ACC0GWQ2</accession>
<organism evidence="1 2">
    <name type="scientific">Camellia lanceoleosa</name>
    <dbReference type="NCBI Taxonomy" id="1840588"/>
    <lineage>
        <taxon>Eukaryota</taxon>
        <taxon>Viridiplantae</taxon>
        <taxon>Streptophyta</taxon>
        <taxon>Embryophyta</taxon>
        <taxon>Tracheophyta</taxon>
        <taxon>Spermatophyta</taxon>
        <taxon>Magnoliopsida</taxon>
        <taxon>eudicotyledons</taxon>
        <taxon>Gunneridae</taxon>
        <taxon>Pentapetalae</taxon>
        <taxon>asterids</taxon>
        <taxon>Ericales</taxon>
        <taxon>Theaceae</taxon>
        <taxon>Camellia</taxon>
    </lineage>
</organism>
<evidence type="ECO:0000313" key="2">
    <source>
        <dbReference type="Proteomes" id="UP001060215"/>
    </source>
</evidence>
<evidence type="ECO:0000313" key="1">
    <source>
        <dbReference type="EMBL" id="KAI8004978.1"/>
    </source>
</evidence>
<keyword evidence="2" id="KW-1185">Reference proteome</keyword>
<gene>
    <name evidence="1" type="ORF">LOK49_LG08G02297</name>
</gene>
<sequence length="95" mass="11053">MGFWVLISLPHLFHSRVTSEQNLLGRKWTRVCSSDQRSLGRSQISQFRTNWGSDQGTDCGLRRVEVMVLCWLIRQTRRSDRSGHSSFLRKPFGLT</sequence>